<accession>A0A927JBT4</accession>
<dbReference type="Proteomes" id="UP000642993">
    <property type="component" value="Unassembled WGS sequence"/>
</dbReference>
<organism evidence="2 3">
    <name type="scientific">Lolliginicoccus lacisalsi</name>
    <dbReference type="NCBI Taxonomy" id="2742202"/>
    <lineage>
        <taxon>Bacteria</taxon>
        <taxon>Bacillati</taxon>
        <taxon>Actinomycetota</taxon>
        <taxon>Actinomycetes</taxon>
        <taxon>Mycobacteriales</taxon>
        <taxon>Hoyosellaceae</taxon>
        <taxon>Lolliginicoccus</taxon>
    </lineage>
</organism>
<dbReference type="Pfam" id="PF00561">
    <property type="entry name" value="Abhydrolase_1"/>
    <property type="match status" value="1"/>
</dbReference>
<feature type="domain" description="AB hydrolase-1" evidence="1">
    <location>
        <begin position="20"/>
        <end position="254"/>
    </location>
</feature>
<dbReference type="EMBL" id="JACYWE010000004">
    <property type="protein sequence ID" value="MBD8506381.1"/>
    <property type="molecule type" value="Genomic_DNA"/>
</dbReference>
<reference evidence="2" key="1">
    <citation type="submission" date="2020-09" db="EMBL/GenBank/DDBJ databases">
        <title>Hoyosella lacisalsi sp. nov., a halotolerant actinobacterium isolated from soil of Lake Gudzhirganskoe.</title>
        <authorList>
            <person name="Yang Q."/>
            <person name="Guo P.Y."/>
            <person name="Liu S.W."/>
            <person name="Li F.N."/>
            <person name="Sun C.H."/>
        </authorList>
    </citation>
    <scope>NUCLEOTIDE SEQUENCE</scope>
    <source>
        <strain evidence="2">G463</strain>
    </source>
</reference>
<sequence length="268" mass="28443">MPSVTLNGITLNYRLHGQGPLVLMIMGTASPGRVWEMYQVPALVSAGFSVATFENRGIAPSSECPGGFSIDDMVGDAAALIEHLGTGPAHVVGTSLGARIAQELCLARPGLVRSAVLLTAHGRVDPVIKALSRGEAELHDRGIELPAAYFSAVNAIMNLSPATLRKDMDAADWLAIIEYSHAPATAGVRAQIALSEFPDRLGAYRAITTPVLAVGYQDDRLIPPHLAREVANAIPGARYLEVPDAGHYGALERPDAVNKILLEWLRAS</sequence>
<dbReference type="Gene3D" id="3.40.50.1820">
    <property type="entry name" value="alpha/beta hydrolase"/>
    <property type="match status" value="1"/>
</dbReference>
<evidence type="ECO:0000259" key="1">
    <source>
        <dbReference type="Pfam" id="PF00561"/>
    </source>
</evidence>
<dbReference type="SUPFAM" id="SSF53474">
    <property type="entry name" value="alpha/beta-Hydrolases"/>
    <property type="match status" value="1"/>
</dbReference>
<dbReference type="RefSeq" id="WP_192038865.1">
    <property type="nucleotide sequence ID" value="NZ_JACYWE010000004.1"/>
</dbReference>
<dbReference type="InterPro" id="IPR029058">
    <property type="entry name" value="AB_hydrolase_fold"/>
</dbReference>
<gene>
    <name evidence="2" type="ORF">HT102_07790</name>
</gene>
<proteinExistence type="predicted"/>
<keyword evidence="3" id="KW-1185">Reference proteome</keyword>
<dbReference type="GO" id="GO:0016787">
    <property type="term" value="F:hydrolase activity"/>
    <property type="evidence" value="ECO:0007669"/>
    <property type="project" value="UniProtKB-KW"/>
</dbReference>
<dbReference type="PANTHER" id="PTHR43433:SF5">
    <property type="entry name" value="AB HYDROLASE-1 DOMAIN-CONTAINING PROTEIN"/>
    <property type="match status" value="1"/>
</dbReference>
<dbReference type="InterPro" id="IPR000073">
    <property type="entry name" value="AB_hydrolase_1"/>
</dbReference>
<keyword evidence="2" id="KW-0378">Hydrolase</keyword>
<name>A0A927JBT4_9ACTN</name>
<evidence type="ECO:0000313" key="2">
    <source>
        <dbReference type="EMBL" id="MBD8506381.1"/>
    </source>
</evidence>
<dbReference type="PANTHER" id="PTHR43433">
    <property type="entry name" value="HYDROLASE, ALPHA/BETA FOLD FAMILY PROTEIN"/>
    <property type="match status" value="1"/>
</dbReference>
<comment type="caution">
    <text evidence="2">The sequence shown here is derived from an EMBL/GenBank/DDBJ whole genome shotgun (WGS) entry which is preliminary data.</text>
</comment>
<protein>
    <submittedName>
        <fullName evidence="2">Alpha/beta fold hydrolase</fullName>
    </submittedName>
</protein>
<dbReference type="InterPro" id="IPR050471">
    <property type="entry name" value="AB_hydrolase"/>
</dbReference>
<evidence type="ECO:0000313" key="3">
    <source>
        <dbReference type="Proteomes" id="UP000642993"/>
    </source>
</evidence>
<dbReference type="AlphaFoldDB" id="A0A927JBT4"/>